<evidence type="ECO:0000313" key="2">
    <source>
        <dbReference type="EMBL" id="TCO18742.1"/>
    </source>
</evidence>
<dbReference type="Proteomes" id="UP000622648">
    <property type="component" value="Unassembled WGS sequence"/>
</dbReference>
<dbReference type="EMBL" id="SLWO01000011">
    <property type="protein sequence ID" value="TCO18742.1"/>
    <property type="molecule type" value="Genomic_DNA"/>
</dbReference>
<reference evidence="1" key="1">
    <citation type="journal article" date="2014" name="Int. J. Syst. Evol. Microbiol.">
        <title>Complete genome of a new Firmicutes species belonging to the dominant human colonic microbiota ('Ruminococcus bicirculans') reveals two chromosomes and a selective capacity to utilize plant glucans.</title>
        <authorList>
            <consortium name="NISC Comparative Sequencing Program"/>
            <person name="Wegmann U."/>
            <person name="Louis P."/>
            <person name="Goesmann A."/>
            <person name="Henrissat B."/>
            <person name="Duncan S.H."/>
            <person name="Flint H.J."/>
        </authorList>
    </citation>
    <scope>NUCLEOTIDE SEQUENCE</scope>
    <source>
        <strain evidence="1">CGMCC 1.15644</strain>
    </source>
</reference>
<sequence length="244" mass="27673">MSNLAIGIDGCRYGWVTACYESETVKLFKNIAEVWAYFGKDCDFLIDMPIGLPSAEIPNRTCEQEARAVLPKGRKSSLFPVPCREAFAAENFQEANEMNRRILGKGLSKQTWFIMPKMQELDELLISNQAARLRFKEAHPEISFQLLNSGKPLMASKKTKEGIHERLSILQQFNLRTENLYQSAIHAFNRTAVAPDDILDALCLSAMQTIIQQNGKLQPQYTFPQKPIADEHGIVMAIHYGRKH</sequence>
<keyword evidence="4" id="KW-1185">Reference proteome</keyword>
<evidence type="ECO:0000313" key="3">
    <source>
        <dbReference type="Proteomes" id="UP000295684"/>
    </source>
</evidence>
<evidence type="ECO:0000313" key="4">
    <source>
        <dbReference type="Proteomes" id="UP000622648"/>
    </source>
</evidence>
<dbReference type="EMBL" id="BMJO01000010">
    <property type="protein sequence ID" value="GGE70403.1"/>
    <property type="molecule type" value="Genomic_DNA"/>
</dbReference>
<reference evidence="4" key="2">
    <citation type="journal article" date="2019" name="Int. J. Syst. Evol. Microbiol.">
        <title>The Global Catalogue of Microorganisms (GCM) 10K type strain sequencing project: providing services to taxonomists for standard genome sequencing and annotation.</title>
        <authorList>
            <consortium name="The Broad Institute Genomics Platform"/>
            <consortium name="The Broad Institute Genome Sequencing Center for Infectious Disease"/>
            <person name="Wu L."/>
            <person name="Ma J."/>
        </authorList>
    </citation>
    <scope>NUCLEOTIDE SEQUENCE [LARGE SCALE GENOMIC DNA]</scope>
    <source>
        <strain evidence="4">CGMCC 1.15644</strain>
    </source>
</reference>
<reference evidence="2 3" key="3">
    <citation type="submission" date="2019-03" db="EMBL/GenBank/DDBJ databases">
        <title>Genomic Encyclopedia of Type Strains, Phase IV (KMG-IV): sequencing the most valuable type-strain genomes for metagenomic binning, comparative biology and taxonomic classification.</title>
        <authorList>
            <person name="Goeker M."/>
        </authorList>
    </citation>
    <scope>NUCLEOTIDE SEQUENCE [LARGE SCALE GENOMIC DNA]</scope>
    <source>
        <strain evidence="2 3">DSM 103236</strain>
    </source>
</reference>
<proteinExistence type="predicted"/>
<evidence type="ECO:0000313" key="1">
    <source>
        <dbReference type="EMBL" id="GGE70403.1"/>
    </source>
</evidence>
<dbReference type="Proteomes" id="UP000295684">
    <property type="component" value="Unassembled WGS sequence"/>
</dbReference>
<dbReference type="InterPro" id="IPR007362">
    <property type="entry name" value="DUF429"/>
</dbReference>
<dbReference type="AlphaFoldDB" id="A0A4R2H2C0"/>
<accession>A0A4R2H2C0</accession>
<dbReference type="RefSeq" id="WP_132536284.1">
    <property type="nucleotide sequence ID" value="NZ_BMJO01000010.1"/>
</dbReference>
<protein>
    <submittedName>
        <fullName evidence="2">Putative RNase H-like nuclease</fullName>
    </submittedName>
</protein>
<organism evidence="2 3">
    <name type="scientific">Pedobacter psychrotolerans</name>
    <dbReference type="NCBI Taxonomy" id="1843235"/>
    <lineage>
        <taxon>Bacteria</taxon>
        <taxon>Pseudomonadati</taxon>
        <taxon>Bacteroidota</taxon>
        <taxon>Sphingobacteriia</taxon>
        <taxon>Sphingobacteriales</taxon>
        <taxon>Sphingobacteriaceae</taxon>
        <taxon>Pedobacter</taxon>
    </lineage>
</organism>
<dbReference type="OrthoDB" id="9811476at2"/>
<name>A0A4R2H2C0_9SPHI</name>
<comment type="caution">
    <text evidence="2">The sequence shown here is derived from an EMBL/GenBank/DDBJ whole genome shotgun (WGS) entry which is preliminary data.</text>
</comment>
<reference evidence="1" key="4">
    <citation type="submission" date="2024-05" db="EMBL/GenBank/DDBJ databases">
        <authorList>
            <person name="Sun Q."/>
            <person name="Zhou Y."/>
        </authorList>
    </citation>
    <scope>NUCLEOTIDE SEQUENCE</scope>
    <source>
        <strain evidence="1">CGMCC 1.15644</strain>
    </source>
</reference>
<dbReference type="Pfam" id="PF04250">
    <property type="entry name" value="DUF429"/>
    <property type="match status" value="1"/>
</dbReference>
<gene>
    <name evidence="2" type="ORF">EV200_11180</name>
    <name evidence="1" type="ORF">GCM10011413_41370</name>
</gene>